<dbReference type="Bgee" id="ENSPTRG00000040504">
    <property type="expression patterns" value="Expressed in lymph node and 13 other cell types or tissues"/>
</dbReference>
<sequence length="118" mass="12947">MGTLQGAALRPSWPRETHGHWERMEEGRAVAAFSADALRTGGRELEQTVSSDRASDLRQEHPLCQTSWVTGYAQTSGTDGGWMEEGRAVAALSADALREEVGAPLLWFECFSPPKFIL</sequence>
<accession>H2REN1</accession>
<reference evidence="1" key="2">
    <citation type="submission" date="2025-08" db="UniProtKB">
        <authorList>
            <consortium name="Ensembl"/>
        </authorList>
    </citation>
    <scope>IDENTIFICATION</scope>
</reference>
<evidence type="ECO:0000313" key="1">
    <source>
        <dbReference type="Ensembl" id="ENSPTRP00000059969.2"/>
    </source>
</evidence>
<dbReference type="EMBL" id="AACZ04069745">
    <property type="status" value="NOT_ANNOTATED_CDS"/>
    <property type="molecule type" value="Genomic_DNA"/>
</dbReference>
<dbReference type="InParanoid" id="H2REN1"/>
<protein>
    <submittedName>
        <fullName evidence="1">Uncharacterized protein</fullName>
    </submittedName>
</protein>
<keyword evidence="2" id="KW-1185">Reference proteome</keyword>
<proteinExistence type="predicted"/>
<dbReference type="eggNOG" id="ENOG502TEJ5">
    <property type="taxonomic scope" value="Eukaryota"/>
</dbReference>
<dbReference type="AlphaFoldDB" id="H2REN1"/>
<dbReference type="Proteomes" id="UP000002277">
    <property type="component" value="Chromosome 14"/>
</dbReference>
<evidence type="ECO:0000313" key="2">
    <source>
        <dbReference type="Proteomes" id="UP000002277"/>
    </source>
</evidence>
<reference evidence="1 2" key="1">
    <citation type="journal article" date="2005" name="Nature">
        <title>Initial sequence of the chimpanzee genome and comparison with the human genome.</title>
        <authorList>
            <consortium name="Chimpanzee sequencing and analysis consortium"/>
        </authorList>
    </citation>
    <scope>NUCLEOTIDE SEQUENCE [LARGE SCALE GENOMIC DNA]</scope>
</reference>
<organism evidence="1 2">
    <name type="scientific">Pan troglodytes</name>
    <name type="common">Chimpanzee</name>
    <dbReference type="NCBI Taxonomy" id="9598"/>
    <lineage>
        <taxon>Eukaryota</taxon>
        <taxon>Metazoa</taxon>
        <taxon>Chordata</taxon>
        <taxon>Craniata</taxon>
        <taxon>Vertebrata</taxon>
        <taxon>Euteleostomi</taxon>
        <taxon>Mammalia</taxon>
        <taxon>Eutheria</taxon>
        <taxon>Euarchontoglires</taxon>
        <taxon>Primates</taxon>
        <taxon>Haplorrhini</taxon>
        <taxon>Catarrhini</taxon>
        <taxon>Hominidae</taxon>
        <taxon>Pan</taxon>
    </lineage>
</organism>
<reference evidence="1" key="3">
    <citation type="submission" date="2025-09" db="UniProtKB">
        <authorList>
            <consortium name="Ensembl"/>
        </authorList>
    </citation>
    <scope>IDENTIFICATION</scope>
</reference>
<dbReference type="GeneTree" id="ENSGT00570000080862"/>
<name>H2REN1_PANTR</name>
<dbReference type="Ensembl" id="ENSPTRT00000075006.2">
    <property type="protein sequence ID" value="ENSPTRP00000059969.2"/>
    <property type="gene ID" value="ENSPTRG00000040504.2"/>
</dbReference>
<dbReference type="HOGENOM" id="CLU_1895525_0_0_1"/>